<dbReference type="Proteomes" id="UP000265520">
    <property type="component" value="Unassembled WGS sequence"/>
</dbReference>
<comment type="caution">
    <text evidence="1">The sequence shown here is derived from an EMBL/GenBank/DDBJ whole genome shotgun (WGS) entry which is preliminary data.</text>
</comment>
<evidence type="ECO:0000313" key="2">
    <source>
        <dbReference type="Proteomes" id="UP000265520"/>
    </source>
</evidence>
<proteinExistence type="predicted"/>
<organism evidence="1 2">
    <name type="scientific">Trifolium medium</name>
    <dbReference type="NCBI Taxonomy" id="97028"/>
    <lineage>
        <taxon>Eukaryota</taxon>
        <taxon>Viridiplantae</taxon>
        <taxon>Streptophyta</taxon>
        <taxon>Embryophyta</taxon>
        <taxon>Tracheophyta</taxon>
        <taxon>Spermatophyta</taxon>
        <taxon>Magnoliopsida</taxon>
        <taxon>eudicotyledons</taxon>
        <taxon>Gunneridae</taxon>
        <taxon>Pentapetalae</taxon>
        <taxon>rosids</taxon>
        <taxon>fabids</taxon>
        <taxon>Fabales</taxon>
        <taxon>Fabaceae</taxon>
        <taxon>Papilionoideae</taxon>
        <taxon>50 kb inversion clade</taxon>
        <taxon>NPAAA clade</taxon>
        <taxon>Hologalegina</taxon>
        <taxon>IRL clade</taxon>
        <taxon>Trifolieae</taxon>
        <taxon>Trifolium</taxon>
    </lineage>
</organism>
<name>A0A392ML42_9FABA</name>
<evidence type="ECO:0000313" key="1">
    <source>
        <dbReference type="EMBL" id="MCH88242.1"/>
    </source>
</evidence>
<protein>
    <submittedName>
        <fullName evidence="1">Uncharacterized protein</fullName>
    </submittedName>
</protein>
<dbReference type="AlphaFoldDB" id="A0A392ML42"/>
<keyword evidence="2" id="KW-1185">Reference proteome</keyword>
<sequence length="139" mass="15633">MEYHTMKREICLVGFKILQPTNLSYVDILNTPNEEKKKDDDDSYSGVILLTPFRPVQNAATIPNPFQNVSELFIPPPNRLTKHTSYGVFTNAILDVIEETHGQVTNLELAQKAMKKLGGGIIPTLRCSDHNHAYTSFLC</sequence>
<reference evidence="1 2" key="1">
    <citation type="journal article" date="2018" name="Front. Plant Sci.">
        <title>Red Clover (Trifolium pratense) and Zigzag Clover (T. medium) - A Picture of Genomic Similarities and Differences.</title>
        <authorList>
            <person name="Dluhosova J."/>
            <person name="Istvanek J."/>
            <person name="Nedelnik J."/>
            <person name="Repkova J."/>
        </authorList>
    </citation>
    <scope>NUCLEOTIDE SEQUENCE [LARGE SCALE GENOMIC DNA]</scope>
    <source>
        <strain evidence="2">cv. 10/8</strain>
        <tissue evidence="1">Leaf</tissue>
    </source>
</reference>
<accession>A0A392ML42</accession>
<gene>
    <name evidence="1" type="ORF">A2U01_0009125</name>
</gene>
<dbReference type="EMBL" id="LXQA010013791">
    <property type="protein sequence ID" value="MCH88242.1"/>
    <property type="molecule type" value="Genomic_DNA"/>
</dbReference>